<proteinExistence type="predicted"/>
<protein>
    <submittedName>
        <fullName evidence="1">Uncharacterized protein</fullName>
    </submittedName>
</protein>
<sequence length="96" mass="11036">MKCPFRWKYLVFARQPIRQGVEATWYVFGQNKNVECFAKKQVISWFPDKGIENVFPPVPGCKPPPMCCLLTTSHKSLEDVTGNEIQLEILLAFLDC</sequence>
<evidence type="ECO:0000313" key="2">
    <source>
        <dbReference type="Proteomes" id="UP000828390"/>
    </source>
</evidence>
<reference evidence="1" key="2">
    <citation type="submission" date="2020-11" db="EMBL/GenBank/DDBJ databases">
        <authorList>
            <person name="McCartney M.A."/>
            <person name="Auch B."/>
            <person name="Kono T."/>
            <person name="Mallez S."/>
            <person name="Becker A."/>
            <person name="Gohl D.M."/>
            <person name="Silverstein K.A.T."/>
            <person name="Koren S."/>
            <person name="Bechman K.B."/>
            <person name="Herman A."/>
            <person name="Abrahante J.E."/>
            <person name="Garbe J."/>
        </authorList>
    </citation>
    <scope>NUCLEOTIDE SEQUENCE</scope>
    <source>
        <strain evidence="1">Duluth1</strain>
        <tissue evidence="1">Whole animal</tissue>
    </source>
</reference>
<dbReference type="EMBL" id="JAIWYP010000002">
    <property type="protein sequence ID" value="KAH3871158.1"/>
    <property type="molecule type" value="Genomic_DNA"/>
</dbReference>
<accession>A0A9D4M7E8</accession>
<dbReference type="Proteomes" id="UP000828390">
    <property type="component" value="Unassembled WGS sequence"/>
</dbReference>
<organism evidence="1 2">
    <name type="scientific">Dreissena polymorpha</name>
    <name type="common">Zebra mussel</name>
    <name type="synonym">Mytilus polymorpha</name>
    <dbReference type="NCBI Taxonomy" id="45954"/>
    <lineage>
        <taxon>Eukaryota</taxon>
        <taxon>Metazoa</taxon>
        <taxon>Spiralia</taxon>
        <taxon>Lophotrochozoa</taxon>
        <taxon>Mollusca</taxon>
        <taxon>Bivalvia</taxon>
        <taxon>Autobranchia</taxon>
        <taxon>Heteroconchia</taxon>
        <taxon>Euheterodonta</taxon>
        <taxon>Imparidentia</taxon>
        <taxon>Neoheterodontei</taxon>
        <taxon>Myida</taxon>
        <taxon>Dreissenoidea</taxon>
        <taxon>Dreissenidae</taxon>
        <taxon>Dreissena</taxon>
    </lineage>
</organism>
<name>A0A9D4M7E8_DREPO</name>
<gene>
    <name evidence="1" type="ORF">DPMN_034352</name>
</gene>
<keyword evidence="2" id="KW-1185">Reference proteome</keyword>
<evidence type="ECO:0000313" key="1">
    <source>
        <dbReference type="EMBL" id="KAH3871158.1"/>
    </source>
</evidence>
<dbReference type="AlphaFoldDB" id="A0A9D4M7E8"/>
<reference evidence="1" key="1">
    <citation type="journal article" date="2019" name="bioRxiv">
        <title>The Genome of the Zebra Mussel, Dreissena polymorpha: A Resource for Invasive Species Research.</title>
        <authorList>
            <person name="McCartney M.A."/>
            <person name="Auch B."/>
            <person name="Kono T."/>
            <person name="Mallez S."/>
            <person name="Zhang Y."/>
            <person name="Obille A."/>
            <person name="Becker A."/>
            <person name="Abrahante J.E."/>
            <person name="Garbe J."/>
            <person name="Badalamenti J.P."/>
            <person name="Herman A."/>
            <person name="Mangelson H."/>
            <person name="Liachko I."/>
            <person name="Sullivan S."/>
            <person name="Sone E.D."/>
            <person name="Koren S."/>
            <person name="Silverstein K.A.T."/>
            <person name="Beckman K.B."/>
            <person name="Gohl D.M."/>
        </authorList>
    </citation>
    <scope>NUCLEOTIDE SEQUENCE</scope>
    <source>
        <strain evidence="1">Duluth1</strain>
        <tissue evidence="1">Whole animal</tissue>
    </source>
</reference>
<comment type="caution">
    <text evidence="1">The sequence shown here is derived from an EMBL/GenBank/DDBJ whole genome shotgun (WGS) entry which is preliminary data.</text>
</comment>